<gene>
    <name evidence="14" type="primary">glnH</name>
    <name evidence="14" type="ORF">Mal15_06650</name>
</gene>
<evidence type="ECO:0000259" key="13">
    <source>
        <dbReference type="SMART" id="SM00079"/>
    </source>
</evidence>
<evidence type="ECO:0000256" key="3">
    <source>
        <dbReference type="ARBA" id="ARBA00022692"/>
    </source>
</evidence>
<keyword evidence="11" id="KW-0732">Signal</keyword>
<dbReference type="SUPFAM" id="SSF53850">
    <property type="entry name" value="Periplasmic binding protein-like II"/>
    <property type="match status" value="1"/>
</dbReference>
<sequence length="420" mass="46396" precursor="true">MSTFQRIGLILLLLLSGLGCNAHGAAGRESDASPELECVRSNVATFARRWINGDFHALASVATSTMSLNLLQVPAEPDAAQDTDLQDTAAPPIVVGTKHSPPFAIKNNDGTWSGISIELWKNLCGELDLQYEFRELSLEQILQGLQRGDLDAGVAAISVTAERHRQMEFCHPHYATGLGIAVSRHHRASVLASIREVFSFRLILFVIIMACVVAFCGWLFWTFERDRNETLFGKGRRQGVSTGMWWSIIVLLGHKGIAPVSIWGRVLATIAMLASIAVISLITGVVASALTVRQLDIGIAHPSDLQHVSVVTVSGSTSADYLRSRRIPFRVYATPDEAMRAIDEGKADAVVYDRALMNYLALLEFNDRIEVLPVSFNSQEYAIALKPDSELRRPLNEELLRYRATDAWSDLLYRYLGESQ</sequence>
<dbReference type="KEGG" id="smam:Mal15_06650"/>
<evidence type="ECO:0000256" key="6">
    <source>
        <dbReference type="ARBA" id="ARBA00023136"/>
    </source>
</evidence>
<keyword evidence="15" id="KW-1185">Reference proteome</keyword>
<dbReference type="Proteomes" id="UP000321353">
    <property type="component" value="Chromosome"/>
</dbReference>
<dbReference type="AlphaFoldDB" id="A0A5B9MBQ4"/>
<dbReference type="GO" id="GO:0016020">
    <property type="term" value="C:membrane"/>
    <property type="evidence" value="ECO:0007669"/>
    <property type="project" value="UniProtKB-SubCell"/>
</dbReference>
<organism evidence="14 15">
    <name type="scientific">Stieleria maiorica</name>
    <dbReference type="NCBI Taxonomy" id="2795974"/>
    <lineage>
        <taxon>Bacteria</taxon>
        <taxon>Pseudomonadati</taxon>
        <taxon>Planctomycetota</taxon>
        <taxon>Planctomycetia</taxon>
        <taxon>Pirellulales</taxon>
        <taxon>Pirellulaceae</taxon>
        <taxon>Stieleria</taxon>
    </lineage>
</organism>
<dbReference type="PROSITE" id="PS51257">
    <property type="entry name" value="PROKAR_LIPOPROTEIN"/>
    <property type="match status" value="1"/>
</dbReference>
<keyword evidence="8" id="KW-0325">Glycoprotein</keyword>
<dbReference type="GO" id="GO:0015276">
    <property type="term" value="F:ligand-gated monoatomic ion channel activity"/>
    <property type="evidence" value="ECO:0007669"/>
    <property type="project" value="InterPro"/>
</dbReference>
<feature type="domain" description="Solute-binding protein family 3/N-terminal" evidence="12">
    <location>
        <begin position="92"/>
        <end position="419"/>
    </location>
</feature>
<dbReference type="Gene3D" id="3.40.190.10">
    <property type="entry name" value="Periplasmic binding protein-like II"/>
    <property type="match status" value="3"/>
</dbReference>
<proteinExistence type="predicted"/>
<evidence type="ECO:0000256" key="7">
    <source>
        <dbReference type="ARBA" id="ARBA00023170"/>
    </source>
</evidence>
<dbReference type="InterPro" id="IPR015683">
    <property type="entry name" value="Ionotropic_Glu_rcpt"/>
</dbReference>
<evidence type="ECO:0000256" key="1">
    <source>
        <dbReference type="ARBA" id="ARBA00004141"/>
    </source>
</evidence>
<reference evidence="14 15" key="1">
    <citation type="submission" date="2019-02" db="EMBL/GenBank/DDBJ databases">
        <title>Planctomycetal bacteria perform biofilm scaping via a novel small molecule.</title>
        <authorList>
            <person name="Jeske O."/>
            <person name="Boedeker C."/>
            <person name="Wiegand S."/>
            <person name="Breitling P."/>
            <person name="Kallscheuer N."/>
            <person name="Jogler M."/>
            <person name="Rohde M."/>
            <person name="Petersen J."/>
            <person name="Medema M.H."/>
            <person name="Surup F."/>
            <person name="Jogler C."/>
        </authorList>
    </citation>
    <scope>NUCLEOTIDE SEQUENCE [LARGE SCALE GENOMIC DNA]</scope>
    <source>
        <strain evidence="14 15">Mal15</strain>
    </source>
</reference>
<dbReference type="InterPro" id="IPR001320">
    <property type="entry name" value="Iontro_rcpt_C"/>
</dbReference>
<protein>
    <submittedName>
        <fullName evidence="14">Glutamine-binding periplasmic protein</fullName>
    </submittedName>
</protein>
<feature type="transmembrane region" description="Helical" evidence="10">
    <location>
        <begin position="244"/>
        <end position="264"/>
    </location>
</feature>
<dbReference type="SMART" id="SM00062">
    <property type="entry name" value="PBPb"/>
    <property type="match status" value="1"/>
</dbReference>
<evidence type="ECO:0000256" key="2">
    <source>
        <dbReference type="ARBA" id="ARBA00022448"/>
    </source>
</evidence>
<accession>A0A5B9MBQ4</accession>
<dbReference type="Pfam" id="PF00497">
    <property type="entry name" value="SBP_bac_3"/>
    <property type="match status" value="1"/>
</dbReference>
<keyword evidence="3 10" id="KW-0812">Transmembrane</keyword>
<evidence type="ECO:0000256" key="4">
    <source>
        <dbReference type="ARBA" id="ARBA00022989"/>
    </source>
</evidence>
<evidence type="ECO:0000256" key="8">
    <source>
        <dbReference type="ARBA" id="ARBA00023180"/>
    </source>
</evidence>
<keyword evidence="2" id="KW-0813">Transport</keyword>
<evidence type="ECO:0000259" key="12">
    <source>
        <dbReference type="SMART" id="SM00062"/>
    </source>
</evidence>
<evidence type="ECO:0000256" key="5">
    <source>
        <dbReference type="ARBA" id="ARBA00023065"/>
    </source>
</evidence>
<feature type="transmembrane region" description="Helical" evidence="10">
    <location>
        <begin position="202"/>
        <end position="223"/>
    </location>
</feature>
<evidence type="ECO:0000313" key="15">
    <source>
        <dbReference type="Proteomes" id="UP000321353"/>
    </source>
</evidence>
<feature type="transmembrane region" description="Helical" evidence="10">
    <location>
        <begin position="270"/>
        <end position="292"/>
    </location>
</feature>
<dbReference type="SUPFAM" id="SSF81324">
    <property type="entry name" value="Voltage-gated potassium channels"/>
    <property type="match status" value="1"/>
</dbReference>
<keyword evidence="5" id="KW-0406">Ion transport</keyword>
<evidence type="ECO:0000256" key="9">
    <source>
        <dbReference type="ARBA" id="ARBA00023303"/>
    </source>
</evidence>
<dbReference type="InterPro" id="IPR001638">
    <property type="entry name" value="Solute-binding_3/MltF_N"/>
</dbReference>
<evidence type="ECO:0000313" key="14">
    <source>
        <dbReference type="EMBL" id="QEF96637.1"/>
    </source>
</evidence>
<dbReference type="PANTHER" id="PTHR18966">
    <property type="entry name" value="IONOTROPIC GLUTAMATE RECEPTOR"/>
    <property type="match status" value="1"/>
</dbReference>
<keyword evidence="6 10" id="KW-0472">Membrane</keyword>
<dbReference type="SMART" id="SM00079">
    <property type="entry name" value="PBPe"/>
    <property type="match status" value="1"/>
</dbReference>
<feature type="signal peptide" evidence="11">
    <location>
        <begin position="1"/>
        <end position="24"/>
    </location>
</feature>
<name>A0A5B9MBQ4_9BACT</name>
<feature type="domain" description="Ionotropic glutamate receptor C-terminal" evidence="13">
    <location>
        <begin position="92"/>
        <end position="410"/>
    </location>
</feature>
<dbReference type="Gene3D" id="1.10.287.70">
    <property type="match status" value="1"/>
</dbReference>
<feature type="chain" id="PRO_5022858820" evidence="11">
    <location>
        <begin position="25"/>
        <end position="420"/>
    </location>
</feature>
<evidence type="ECO:0000256" key="11">
    <source>
        <dbReference type="SAM" id="SignalP"/>
    </source>
</evidence>
<evidence type="ECO:0000256" key="10">
    <source>
        <dbReference type="SAM" id="Phobius"/>
    </source>
</evidence>
<keyword evidence="4 10" id="KW-1133">Transmembrane helix</keyword>
<keyword evidence="9" id="KW-0407">Ion channel</keyword>
<comment type="subcellular location">
    <subcellularLocation>
        <location evidence="1">Membrane</location>
        <topology evidence="1">Multi-pass membrane protein</topology>
    </subcellularLocation>
</comment>
<dbReference type="EMBL" id="CP036264">
    <property type="protein sequence ID" value="QEF96637.1"/>
    <property type="molecule type" value="Genomic_DNA"/>
</dbReference>
<keyword evidence="7" id="KW-0675">Receptor</keyword>